<dbReference type="PROSITE" id="PS51318">
    <property type="entry name" value="TAT"/>
    <property type="match status" value="1"/>
</dbReference>
<accession>A0A419RNF7</accession>
<dbReference type="InterPro" id="IPR002818">
    <property type="entry name" value="DJ-1/PfpI"/>
</dbReference>
<evidence type="ECO:0000313" key="3">
    <source>
        <dbReference type="Proteomes" id="UP000285232"/>
    </source>
</evidence>
<dbReference type="GO" id="GO:0006355">
    <property type="term" value="P:regulation of DNA-templated transcription"/>
    <property type="evidence" value="ECO:0007669"/>
    <property type="project" value="TreeGrafter"/>
</dbReference>
<dbReference type="PANTHER" id="PTHR43130:SF2">
    <property type="entry name" value="DJ-1_PFPI DOMAIN-CONTAINING PROTEIN"/>
    <property type="match status" value="1"/>
</dbReference>
<protein>
    <submittedName>
        <fullName evidence="2">DJ-1/PfpI family protein</fullName>
    </submittedName>
</protein>
<dbReference type="InterPro" id="IPR006311">
    <property type="entry name" value="TAT_signal"/>
</dbReference>
<dbReference type="RefSeq" id="WP_120049425.1">
    <property type="nucleotide sequence ID" value="NZ_RAHX01000002.1"/>
</dbReference>
<dbReference type="PANTHER" id="PTHR43130">
    <property type="entry name" value="ARAC-FAMILY TRANSCRIPTIONAL REGULATOR"/>
    <property type="match status" value="1"/>
</dbReference>
<reference evidence="2 3" key="1">
    <citation type="journal article" date="2017" name="Int. J. Syst. Evol. Microbiol.">
        <title>Erythrobacter aquimixticola sp. nov., isolated from the junction between the ocean and a freshwater spring.</title>
        <authorList>
            <person name="Park S."/>
            <person name="Jung Y.T."/>
            <person name="Choi S.J."/>
            <person name="Yoon J.H."/>
        </authorList>
    </citation>
    <scope>NUCLEOTIDE SEQUENCE [LARGE SCALE GENOMIC DNA]</scope>
    <source>
        <strain evidence="2 3">JSSK-14</strain>
    </source>
</reference>
<sequence>MTLDRRQILALAALAGGAGAFETASAEAHDAQGRMPPLPEDAPKIAMLVHPRMIALDLINPMTVFNILRSNIMLVGKTMEPAATDVRIPIGATHTFDQVPREVDVLFVPGGIMGTIAAMDDPETLTFLSDCGRRAKWVTSVCTGSLLLGAAGLLQGYRAASHWTVSDLLPKLGATKVDERVVIDRNRMTGGGATAGLDFGLTLAAKLVDEEAARRIQLILEYAPEPPFANGTPAQAGPERVATMRAGRPWMDAQALKAVEAAAERLGLPA</sequence>
<dbReference type="InterPro" id="IPR029062">
    <property type="entry name" value="Class_I_gatase-like"/>
</dbReference>
<dbReference type="Gene3D" id="3.40.50.880">
    <property type="match status" value="1"/>
</dbReference>
<dbReference type="OrthoDB" id="186587at2"/>
<dbReference type="CDD" id="cd03139">
    <property type="entry name" value="GATase1_PfpI_2"/>
    <property type="match status" value="1"/>
</dbReference>
<evidence type="ECO:0000259" key="1">
    <source>
        <dbReference type="Pfam" id="PF01965"/>
    </source>
</evidence>
<proteinExistence type="predicted"/>
<evidence type="ECO:0000313" key="2">
    <source>
        <dbReference type="EMBL" id="RJY06928.1"/>
    </source>
</evidence>
<dbReference type="SUPFAM" id="SSF52317">
    <property type="entry name" value="Class I glutamine amidotransferase-like"/>
    <property type="match status" value="1"/>
</dbReference>
<dbReference type="InterPro" id="IPR052158">
    <property type="entry name" value="INH-QAR"/>
</dbReference>
<feature type="domain" description="DJ-1/PfpI" evidence="1">
    <location>
        <begin position="44"/>
        <end position="204"/>
    </location>
</feature>
<gene>
    <name evidence="2" type="ORF">D6201_12680</name>
</gene>
<comment type="caution">
    <text evidence="2">The sequence shown here is derived from an EMBL/GenBank/DDBJ whole genome shotgun (WGS) entry which is preliminary data.</text>
</comment>
<keyword evidence="3" id="KW-1185">Reference proteome</keyword>
<dbReference type="AlphaFoldDB" id="A0A419RNF7"/>
<organism evidence="2 3">
    <name type="scientific">Aurantiacibacter aquimixticola</name>
    <dbReference type="NCBI Taxonomy" id="1958945"/>
    <lineage>
        <taxon>Bacteria</taxon>
        <taxon>Pseudomonadati</taxon>
        <taxon>Pseudomonadota</taxon>
        <taxon>Alphaproteobacteria</taxon>
        <taxon>Sphingomonadales</taxon>
        <taxon>Erythrobacteraceae</taxon>
        <taxon>Aurantiacibacter</taxon>
    </lineage>
</organism>
<dbReference type="Proteomes" id="UP000285232">
    <property type="component" value="Unassembled WGS sequence"/>
</dbReference>
<dbReference type="Pfam" id="PF01965">
    <property type="entry name" value="DJ-1_PfpI"/>
    <property type="match status" value="1"/>
</dbReference>
<name>A0A419RNF7_9SPHN</name>
<dbReference type="EMBL" id="RAHX01000002">
    <property type="protein sequence ID" value="RJY06928.1"/>
    <property type="molecule type" value="Genomic_DNA"/>
</dbReference>